<dbReference type="InterPro" id="IPR011614">
    <property type="entry name" value="Catalase_core"/>
</dbReference>
<dbReference type="GO" id="GO:0005777">
    <property type="term" value="C:peroxisome"/>
    <property type="evidence" value="ECO:0007669"/>
    <property type="project" value="TreeGrafter"/>
</dbReference>
<dbReference type="EMBL" id="KZ819604">
    <property type="protein sequence ID" value="PWN33904.1"/>
    <property type="molecule type" value="Genomic_DNA"/>
</dbReference>
<evidence type="ECO:0000256" key="3">
    <source>
        <dbReference type="ARBA" id="ARBA00022617"/>
    </source>
</evidence>
<dbReference type="GO" id="GO:0042542">
    <property type="term" value="P:response to hydrogen peroxide"/>
    <property type="evidence" value="ECO:0007669"/>
    <property type="project" value="TreeGrafter"/>
</dbReference>
<keyword evidence="6 9" id="KW-0408">Iron</keyword>
<feature type="signal peptide" evidence="10">
    <location>
        <begin position="1"/>
        <end position="22"/>
    </location>
</feature>
<evidence type="ECO:0000256" key="2">
    <source>
        <dbReference type="ARBA" id="ARBA00022559"/>
    </source>
</evidence>
<evidence type="ECO:0000256" key="5">
    <source>
        <dbReference type="ARBA" id="ARBA00023002"/>
    </source>
</evidence>
<dbReference type="Proteomes" id="UP000245771">
    <property type="component" value="Unassembled WGS sequence"/>
</dbReference>
<dbReference type="InParanoid" id="A0A316V9I0"/>
<dbReference type="GO" id="GO:0005739">
    <property type="term" value="C:mitochondrion"/>
    <property type="evidence" value="ECO:0007669"/>
    <property type="project" value="TreeGrafter"/>
</dbReference>
<feature type="domain" description="Catalase core" evidence="11">
    <location>
        <begin position="61"/>
        <end position="442"/>
    </location>
</feature>
<dbReference type="Pfam" id="PF00199">
    <property type="entry name" value="Catalase"/>
    <property type="match status" value="1"/>
</dbReference>
<comment type="similarity">
    <text evidence="1">Belongs to the catalase family.</text>
</comment>
<dbReference type="Pfam" id="PF06628">
    <property type="entry name" value="Catalase-rel"/>
    <property type="match status" value="1"/>
</dbReference>
<evidence type="ECO:0000259" key="11">
    <source>
        <dbReference type="SMART" id="SM01060"/>
    </source>
</evidence>
<comment type="cofactor">
    <cofactor evidence="9">
        <name>heme</name>
        <dbReference type="ChEBI" id="CHEBI:30413"/>
    </cofactor>
</comment>
<dbReference type="SUPFAM" id="SSF56634">
    <property type="entry name" value="Heme-dependent catalase-like"/>
    <property type="match status" value="1"/>
</dbReference>
<protein>
    <submittedName>
        <fullName evidence="12">Catalase-like protein</fullName>
    </submittedName>
</protein>
<keyword evidence="3 9" id="KW-0349">Heme</keyword>
<feature type="active site" evidence="8">
    <location>
        <position position="108"/>
    </location>
</feature>
<dbReference type="OrthoDB" id="6880011at2759"/>
<dbReference type="PANTHER" id="PTHR11465">
    <property type="entry name" value="CATALASE"/>
    <property type="match status" value="1"/>
</dbReference>
<dbReference type="PRINTS" id="PR00067">
    <property type="entry name" value="CATALASE"/>
</dbReference>
<feature type="binding site" description="axial binding residue" evidence="9">
    <location>
        <position position="389"/>
    </location>
    <ligand>
        <name>heme</name>
        <dbReference type="ChEBI" id="CHEBI:30413"/>
    </ligand>
    <ligandPart>
        <name>Fe</name>
        <dbReference type="ChEBI" id="CHEBI:18248"/>
    </ligandPart>
</feature>
<keyword evidence="13" id="KW-1185">Reference proteome</keyword>
<dbReference type="GO" id="GO:0046872">
    <property type="term" value="F:metal ion binding"/>
    <property type="evidence" value="ECO:0007669"/>
    <property type="project" value="UniProtKB-KW"/>
</dbReference>
<dbReference type="PROSITE" id="PS51402">
    <property type="entry name" value="CATALASE_3"/>
    <property type="match status" value="1"/>
</dbReference>
<evidence type="ECO:0000313" key="13">
    <source>
        <dbReference type="Proteomes" id="UP000245771"/>
    </source>
</evidence>
<dbReference type="InterPro" id="IPR018028">
    <property type="entry name" value="Catalase"/>
</dbReference>
<keyword evidence="10" id="KW-0732">Signal</keyword>
<keyword evidence="2" id="KW-0575">Peroxidase</keyword>
<dbReference type="GO" id="GO:0042744">
    <property type="term" value="P:hydrogen peroxide catabolic process"/>
    <property type="evidence" value="ECO:0007669"/>
    <property type="project" value="UniProtKB-KW"/>
</dbReference>
<gene>
    <name evidence="12" type="ORF">FA14DRAFT_161531</name>
</gene>
<dbReference type="GO" id="GO:0004096">
    <property type="term" value="F:catalase activity"/>
    <property type="evidence" value="ECO:0007669"/>
    <property type="project" value="UniProtKB-EC"/>
</dbReference>
<dbReference type="PIRSF" id="PIRSF038928">
    <property type="entry name" value="Catalase_clade1-3"/>
    <property type="match status" value="1"/>
</dbReference>
<name>A0A316V9I0_9BASI</name>
<evidence type="ECO:0000256" key="4">
    <source>
        <dbReference type="ARBA" id="ARBA00022723"/>
    </source>
</evidence>
<keyword evidence="4 9" id="KW-0479">Metal-binding</keyword>
<dbReference type="AlphaFoldDB" id="A0A316V9I0"/>
<dbReference type="Gene3D" id="2.40.180.10">
    <property type="entry name" value="Catalase core domain"/>
    <property type="match status" value="1"/>
</dbReference>
<evidence type="ECO:0000256" key="7">
    <source>
        <dbReference type="ARBA" id="ARBA00023324"/>
    </source>
</evidence>
<organism evidence="12 13">
    <name type="scientific">Meira miltonrushii</name>
    <dbReference type="NCBI Taxonomy" id="1280837"/>
    <lineage>
        <taxon>Eukaryota</taxon>
        <taxon>Fungi</taxon>
        <taxon>Dikarya</taxon>
        <taxon>Basidiomycota</taxon>
        <taxon>Ustilaginomycotina</taxon>
        <taxon>Exobasidiomycetes</taxon>
        <taxon>Exobasidiales</taxon>
        <taxon>Brachybasidiaceae</taxon>
        <taxon>Meira</taxon>
    </lineage>
</organism>
<evidence type="ECO:0000313" key="12">
    <source>
        <dbReference type="EMBL" id="PWN33904.1"/>
    </source>
</evidence>
<proteinExistence type="inferred from homology"/>
<dbReference type="RefSeq" id="XP_025354206.1">
    <property type="nucleotide sequence ID" value="XM_025499163.1"/>
</dbReference>
<reference evidence="12 13" key="1">
    <citation type="journal article" date="2018" name="Mol. Biol. Evol.">
        <title>Broad Genomic Sampling Reveals a Smut Pathogenic Ancestry of the Fungal Clade Ustilaginomycotina.</title>
        <authorList>
            <person name="Kijpornyongpan T."/>
            <person name="Mondo S.J."/>
            <person name="Barry K."/>
            <person name="Sandor L."/>
            <person name="Lee J."/>
            <person name="Lipzen A."/>
            <person name="Pangilinan J."/>
            <person name="LaButti K."/>
            <person name="Hainaut M."/>
            <person name="Henrissat B."/>
            <person name="Grigoriev I.V."/>
            <person name="Spatafora J.W."/>
            <person name="Aime M.C."/>
        </authorList>
    </citation>
    <scope>NUCLEOTIDE SEQUENCE [LARGE SCALE GENOMIC DNA]</scope>
    <source>
        <strain evidence="12 13">MCA 3882</strain>
    </source>
</reference>
<accession>A0A316V9I0</accession>
<evidence type="ECO:0000256" key="9">
    <source>
        <dbReference type="PIRSR" id="PIRSR038928-2"/>
    </source>
</evidence>
<dbReference type="GeneID" id="37020944"/>
<dbReference type="GO" id="GO:0020037">
    <property type="term" value="F:heme binding"/>
    <property type="evidence" value="ECO:0007669"/>
    <property type="project" value="InterPro"/>
</dbReference>
<evidence type="ECO:0000256" key="8">
    <source>
        <dbReference type="PIRSR" id="PIRSR038928-1"/>
    </source>
</evidence>
<dbReference type="InterPro" id="IPR024711">
    <property type="entry name" value="Catalase_clade1/3"/>
</dbReference>
<keyword evidence="5" id="KW-0560">Oxidoreductase</keyword>
<keyword evidence="7" id="KW-0376">Hydrogen peroxide</keyword>
<dbReference type="InterPro" id="IPR010582">
    <property type="entry name" value="Catalase_immune_responsive"/>
</dbReference>
<feature type="active site" evidence="8">
    <location>
        <position position="181"/>
    </location>
</feature>
<dbReference type="PANTHER" id="PTHR11465:SF9">
    <property type="entry name" value="CATALASE"/>
    <property type="match status" value="1"/>
</dbReference>
<evidence type="ECO:0000256" key="1">
    <source>
        <dbReference type="ARBA" id="ARBA00005329"/>
    </source>
</evidence>
<dbReference type="SMART" id="SM01060">
    <property type="entry name" value="Catalase"/>
    <property type="match status" value="1"/>
</dbReference>
<evidence type="ECO:0000256" key="6">
    <source>
        <dbReference type="ARBA" id="ARBA00023004"/>
    </source>
</evidence>
<dbReference type="InterPro" id="IPR020835">
    <property type="entry name" value="Catalase_sf"/>
</dbReference>
<evidence type="ECO:0000256" key="10">
    <source>
        <dbReference type="SAM" id="SignalP"/>
    </source>
</evidence>
<dbReference type="STRING" id="1280837.A0A316V9I0"/>
<sequence>MKTNLFLCLLLAVLQSAFLANADSMKQKRGGGDTSTIDLFAGLKLQQAQYMTDKSNSPGFTTENGAPSSGYFNIQRAGQDGPLLIQSTQMLDSLAHFVRERIPERIVHARGWGAWGKFEVTTDFAEKYSFAPAFKKGAVHPILMRFSTVGGQSGSPDAARDPRGFAIKIKTKQGVLDWVFNNTPVFFIRNPLKFPVFIHTQKTNPQTNERDPNMVFDYLWQNPEASMQFMRLFSDLGTPYGARHMNGWSGHTYRLVKQDGSWVYVKVQLFTDQGIKNFTAAEATQIGGENQEWATKDLFDSIEAKQYPSWTVKFAVKTPEEGKKYRYNVNDLTKDWLDATWYEVGKMTLNQNPRNYFDEIESSHFSPSNMVPGWAPSEDPVLQSRLFSYNDAGRYRIGSNYNKLPVNCPFNTVGNYDRSGVMPVTGDYGNQPIYPSSAGTYKPASKDETVAPLIKLYNNATIETYVGEATDIDYEQPRYFYQHLSANDKKNLHSNFAGAMSKVTQPNVVSNVIKMFNKIDPNLAKGVTAAIAAAKKG</sequence>
<feature type="chain" id="PRO_5016366921" evidence="10">
    <location>
        <begin position="23"/>
        <end position="537"/>
    </location>
</feature>